<dbReference type="Pfam" id="PF06108">
    <property type="entry name" value="DUF952"/>
    <property type="match status" value="1"/>
</dbReference>
<dbReference type="SUPFAM" id="SSF56399">
    <property type="entry name" value="ADP-ribosylation"/>
    <property type="match status" value="1"/>
</dbReference>
<evidence type="ECO:0000313" key="1">
    <source>
        <dbReference type="EMBL" id="SEP49382.1"/>
    </source>
</evidence>
<dbReference type="AlphaFoldDB" id="A0A1H8YBA2"/>
<dbReference type="STRING" id="394193.SAMN04489732_11330"/>
<proteinExistence type="predicted"/>
<dbReference type="OrthoDB" id="5638018at2"/>
<keyword evidence="2" id="KW-1185">Reference proteome</keyword>
<dbReference type="EMBL" id="FOEF01000013">
    <property type="protein sequence ID" value="SEP49382.1"/>
    <property type="molecule type" value="Genomic_DNA"/>
</dbReference>
<dbReference type="PANTHER" id="PTHR34129">
    <property type="entry name" value="BLR1139 PROTEIN"/>
    <property type="match status" value="1"/>
</dbReference>
<reference evidence="1 2" key="1">
    <citation type="submission" date="2016-10" db="EMBL/GenBank/DDBJ databases">
        <authorList>
            <person name="de Groot N.N."/>
        </authorList>
    </citation>
    <scope>NUCLEOTIDE SEQUENCE [LARGE SCALE GENOMIC DNA]</scope>
    <source>
        <strain evidence="1 2">DSM 44993</strain>
    </source>
</reference>
<dbReference type="InterPro" id="IPR009297">
    <property type="entry name" value="DUF952"/>
</dbReference>
<dbReference type="Proteomes" id="UP000198582">
    <property type="component" value="Unassembled WGS sequence"/>
</dbReference>
<dbReference type="PANTHER" id="PTHR34129:SF1">
    <property type="entry name" value="DUF952 DOMAIN-CONTAINING PROTEIN"/>
    <property type="match status" value="1"/>
</dbReference>
<accession>A0A1H8YBA2</accession>
<name>A0A1H8YBA2_9PSEU</name>
<dbReference type="Gene3D" id="3.20.170.20">
    <property type="entry name" value="Protein of unknown function DUF952"/>
    <property type="match status" value="1"/>
</dbReference>
<sequence length="117" mass="12585">MILHICTRDEWAAVPEGGVYTAPSLDEVGFIHCSDLGTVGLPANAIYRGRTDLLLLEVDPAKVGAPVRWEDGVPPHPEGILFPHVYGPIPRNAVVSVHDYPPDGDGTLKLPESLAVR</sequence>
<dbReference type="RefSeq" id="WP_091621319.1">
    <property type="nucleotide sequence ID" value="NZ_FOEF01000013.1"/>
</dbReference>
<evidence type="ECO:0000313" key="2">
    <source>
        <dbReference type="Proteomes" id="UP000198582"/>
    </source>
</evidence>
<protein>
    <submittedName>
        <fullName evidence="1">Uncharacterized conserved protein, DUF952 family</fullName>
    </submittedName>
</protein>
<gene>
    <name evidence="1" type="ORF">SAMN04489732_11330</name>
</gene>
<organism evidence="1 2">
    <name type="scientific">Amycolatopsis saalfeldensis</name>
    <dbReference type="NCBI Taxonomy" id="394193"/>
    <lineage>
        <taxon>Bacteria</taxon>
        <taxon>Bacillati</taxon>
        <taxon>Actinomycetota</taxon>
        <taxon>Actinomycetes</taxon>
        <taxon>Pseudonocardiales</taxon>
        <taxon>Pseudonocardiaceae</taxon>
        <taxon>Amycolatopsis</taxon>
    </lineage>
</organism>